<protein>
    <submittedName>
        <fullName evidence="1">Uncharacterized protein</fullName>
    </submittedName>
</protein>
<comment type="caution">
    <text evidence="1">The sequence shown here is derived from an EMBL/GenBank/DDBJ whole genome shotgun (WGS) entry which is preliminary data.</text>
</comment>
<dbReference type="EMBL" id="ABVR01000038">
    <property type="protein sequence ID" value="EEG90424.1"/>
    <property type="molecule type" value="Genomic_DNA"/>
</dbReference>
<evidence type="ECO:0000313" key="1">
    <source>
        <dbReference type="EMBL" id="EEG90424.1"/>
    </source>
</evidence>
<reference evidence="1 2" key="2">
    <citation type="submission" date="2009-03" db="EMBL/GenBank/DDBJ databases">
        <title>Draft genome sequence of Coprococcus comes (ATCC 27758).</title>
        <authorList>
            <person name="Sudarsanam P."/>
            <person name="Ley R."/>
            <person name="Guruge J."/>
            <person name="Turnbaugh P.J."/>
            <person name="Mahowald M."/>
            <person name="Liep D."/>
            <person name="Gordon J."/>
        </authorList>
    </citation>
    <scope>NUCLEOTIDE SEQUENCE [LARGE SCALE GENOMIC DNA]</scope>
    <source>
        <strain evidence="1 2">ATCC 27758</strain>
    </source>
</reference>
<gene>
    <name evidence="1" type="ORF">COPCOM_01160</name>
</gene>
<evidence type="ECO:0000313" key="2">
    <source>
        <dbReference type="Proteomes" id="UP000003793"/>
    </source>
</evidence>
<name>C0B7N7_9FIRM</name>
<proteinExistence type="predicted"/>
<organism evidence="1 2">
    <name type="scientific">Coprococcus comes ATCC 27758</name>
    <dbReference type="NCBI Taxonomy" id="470146"/>
    <lineage>
        <taxon>Bacteria</taxon>
        <taxon>Bacillati</taxon>
        <taxon>Bacillota</taxon>
        <taxon>Clostridia</taxon>
        <taxon>Lachnospirales</taxon>
        <taxon>Lachnospiraceae</taxon>
        <taxon>Coprococcus</taxon>
    </lineage>
</organism>
<sequence>MHIFSEFLFYKKSDYQAICHFPDNPILFYLHLKCFLYTVIMQKLSFCRKCLNFI</sequence>
<accession>C0B7N7</accession>
<dbReference type="HOGENOM" id="CLU_3042351_0_0_9"/>
<dbReference type="AlphaFoldDB" id="C0B7N7"/>
<dbReference type="Proteomes" id="UP000003793">
    <property type="component" value="Unassembled WGS sequence"/>
</dbReference>
<reference evidence="1 2" key="1">
    <citation type="submission" date="2009-02" db="EMBL/GenBank/DDBJ databases">
        <authorList>
            <person name="Fulton L."/>
            <person name="Clifton S."/>
            <person name="Fulton B."/>
            <person name="Xu J."/>
            <person name="Minx P."/>
            <person name="Pepin K.H."/>
            <person name="Johnson M."/>
            <person name="Bhonagiri V."/>
            <person name="Nash W.E."/>
            <person name="Mardis E.R."/>
            <person name="Wilson R.K."/>
        </authorList>
    </citation>
    <scope>NUCLEOTIDE SEQUENCE [LARGE SCALE GENOMIC DNA]</scope>
    <source>
        <strain evidence="1 2">ATCC 27758</strain>
    </source>
</reference>